<dbReference type="GO" id="GO:0016887">
    <property type="term" value="F:ATP hydrolysis activity"/>
    <property type="evidence" value="ECO:0007669"/>
    <property type="project" value="InterPro"/>
</dbReference>
<dbReference type="RefSeq" id="WP_126200251.1">
    <property type="nucleotide sequence ID" value="NZ_PELP01000122.1"/>
</dbReference>
<dbReference type="Pfam" id="PF12399">
    <property type="entry name" value="BCA_ABC_TP_C"/>
    <property type="match status" value="1"/>
</dbReference>
<dbReference type="CDD" id="cd03219">
    <property type="entry name" value="ABC_Mj1267_LivG_branched"/>
    <property type="match status" value="1"/>
</dbReference>
<organism evidence="5 7">
    <name type="scientific">Thermus scotoductus</name>
    <dbReference type="NCBI Taxonomy" id="37636"/>
    <lineage>
        <taxon>Bacteria</taxon>
        <taxon>Thermotogati</taxon>
        <taxon>Deinococcota</taxon>
        <taxon>Deinococci</taxon>
        <taxon>Thermales</taxon>
        <taxon>Thermaceae</taxon>
        <taxon>Thermus</taxon>
    </lineage>
</organism>
<dbReference type="PROSITE" id="PS50893">
    <property type="entry name" value="ABC_TRANSPORTER_2"/>
    <property type="match status" value="1"/>
</dbReference>
<dbReference type="InterPro" id="IPR027417">
    <property type="entry name" value="P-loop_NTPase"/>
</dbReference>
<dbReference type="GO" id="GO:0005886">
    <property type="term" value="C:plasma membrane"/>
    <property type="evidence" value="ECO:0007669"/>
    <property type="project" value="TreeGrafter"/>
</dbReference>
<evidence type="ECO:0000313" key="7">
    <source>
        <dbReference type="Proteomes" id="UP000286734"/>
    </source>
</evidence>
<proteinExistence type="predicted"/>
<reference evidence="7 8" key="1">
    <citation type="journal article" date="2019" name="Extremophiles">
        <title>Biogeography of thermophiles and predominance of Thermus scotoductus in domestic water heaters.</title>
        <authorList>
            <person name="Wilpiszeski R.L."/>
            <person name="Zhang Z."/>
            <person name="House C.H."/>
        </authorList>
    </citation>
    <scope>NUCLEOTIDE SEQUENCE [LARGE SCALE GENOMIC DNA]</scope>
    <source>
        <strain evidence="6 8">17_S17</strain>
        <strain evidence="5 7">34_S34</strain>
    </source>
</reference>
<dbReference type="Pfam" id="PF00005">
    <property type="entry name" value="ABC_tran"/>
    <property type="match status" value="1"/>
</dbReference>
<evidence type="ECO:0000313" key="8">
    <source>
        <dbReference type="Proteomes" id="UP000287173"/>
    </source>
</evidence>
<dbReference type="Proteomes" id="UP000286734">
    <property type="component" value="Unassembled WGS sequence"/>
</dbReference>
<dbReference type="EMBL" id="PELP01000122">
    <property type="protein sequence ID" value="RTH05310.1"/>
    <property type="molecule type" value="Genomic_DNA"/>
</dbReference>
<dbReference type="InterPro" id="IPR017871">
    <property type="entry name" value="ABC_transporter-like_CS"/>
</dbReference>
<dbReference type="SUPFAM" id="SSF52540">
    <property type="entry name" value="P-loop containing nucleoside triphosphate hydrolases"/>
    <property type="match status" value="1"/>
</dbReference>
<dbReference type="PANTHER" id="PTHR45772:SF8">
    <property type="entry name" value="HIGH-AFFINITY BRANCHED-CHAIN AMINO ACID TRANSPORT ATP-BINDING PROTEIN"/>
    <property type="match status" value="1"/>
</dbReference>
<dbReference type="Proteomes" id="UP000287173">
    <property type="component" value="Unassembled WGS sequence"/>
</dbReference>
<keyword evidence="1" id="KW-0813">Transport</keyword>
<feature type="domain" description="ABC transporter" evidence="4">
    <location>
        <begin position="5"/>
        <end position="245"/>
    </location>
</feature>
<evidence type="ECO:0000259" key="4">
    <source>
        <dbReference type="PROSITE" id="PS50893"/>
    </source>
</evidence>
<name>A0A430RD29_THESC</name>
<dbReference type="InterPro" id="IPR003593">
    <property type="entry name" value="AAA+_ATPase"/>
</dbReference>
<dbReference type="InterPro" id="IPR003439">
    <property type="entry name" value="ABC_transporter-like_ATP-bd"/>
</dbReference>
<dbReference type="InterPro" id="IPR051120">
    <property type="entry name" value="ABC_AA/LPS_Transport"/>
</dbReference>
<accession>A0A430RD29</accession>
<evidence type="ECO:0000256" key="2">
    <source>
        <dbReference type="ARBA" id="ARBA00022741"/>
    </source>
</evidence>
<dbReference type="GO" id="GO:0005524">
    <property type="term" value="F:ATP binding"/>
    <property type="evidence" value="ECO:0007669"/>
    <property type="project" value="UniProtKB-KW"/>
</dbReference>
<dbReference type="InterPro" id="IPR032823">
    <property type="entry name" value="BCA_ABC_TP_C"/>
</dbReference>
<dbReference type="AlphaFoldDB" id="A0A430RD29"/>
<protein>
    <submittedName>
        <fullName evidence="5">ABC transporter ATP-binding protein</fullName>
    </submittedName>
</protein>
<sequence length="248" mass="26838">MEDLLRVEGLEVTYEGGFKALDGVDLKVTKGELRVLLGPNGAGKTTLLDAISGRVRPSRGRILFRAKEIGGTPEHVLAWKGVGRKFQNPGVLNGLTVLENLVVATRRRKGLLTSLGPGLSAEEWEVLESTLGLVGLQDKRYVKAAALSHGERQRLELAMVLSTGAELVLLDEPTAGLTRSETEAVADLLNRLRGAKTVVVVEHDMNFVGKLAASVTVLHLGKVLREGTFEEVRQDPKVRAVYLGRAYA</sequence>
<keyword evidence="2" id="KW-0547">Nucleotide-binding</keyword>
<gene>
    <name evidence="6" type="ORF">CSW30_14960</name>
    <name evidence="5" type="ORF">CSW47_05440</name>
</gene>
<dbReference type="SMART" id="SM00382">
    <property type="entry name" value="AAA"/>
    <property type="match status" value="1"/>
</dbReference>
<evidence type="ECO:0000313" key="5">
    <source>
        <dbReference type="EMBL" id="RTH05310.1"/>
    </source>
</evidence>
<dbReference type="PROSITE" id="PS00211">
    <property type="entry name" value="ABC_TRANSPORTER_1"/>
    <property type="match status" value="1"/>
</dbReference>
<keyword evidence="3 5" id="KW-0067">ATP-binding</keyword>
<evidence type="ECO:0000256" key="3">
    <source>
        <dbReference type="ARBA" id="ARBA00022840"/>
    </source>
</evidence>
<evidence type="ECO:0000256" key="1">
    <source>
        <dbReference type="ARBA" id="ARBA00022448"/>
    </source>
</evidence>
<dbReference type="PANTHER" id="PTHR45772">
    <property type="entry name" value="CONSERVED COMPONENT OF ABC TRANSPORTER FOR NATURAL AMINO ACIDS-RELATED"/>
    <property type="match status" value="1"/>
</dbReference>
<comment type="caution">
    <text evidence="5">The sequence shown here is derived from an EMBL/GenBank/DDBJ whole genome shotgun (WGS) entry which is preliminary data.</text>
</comment>
<dbReference type="EMBL" id="PEMG01000484">
    <property type="protein sequence ID" value="RTI03638.1"/>
    <property type="molecule type" value="Genomic_DNA"/>
</dbReference>
<dbReference type="Gene3D" id="3.40.50.300">
    <property type="entry name" value="P-loop containing nucleotide triphosphate hydrolases"/>
    <property type="match status" value="1"/>
</dbReference>
<evidence type="ECO:0000313" key="6">
    <source>
        <dbReference type="EMBL" id="RTI03638.1"/>
    </source>
</evidence>